<protein>
    <recommendedName>
        <fullName evidence="2">DUF2157 domain-containing protein</fullName>
    </recommendedName>
</protein>
<feature type="transmembrane region" description="Helical" evidence="1">
    <location>
        <begin position="163"/>
        <end position="186"/>
    </location>
</feature>
<evidence type="ECO:0000313" key="4">
    <source>
        <dbReference type="Proteomes" id="UP000644756"/>
    </source>
</evidence>
<dbReference type="InterPro" id="IPR018677">
    <property type="entry name" value="DUF2157"/>
</dbReference>
<dbReference type="AlphaFoldDB" id="A0A917D1A0"/>
<dbReference type="RefSeq" id="WP_188530929.1">
    <property type="nucleotide sequence ID" value="NZ_BMGR01000006.1"/>
</dbReference>
<organism evidence="3 4">
    <name type="scientific">Paenibacillus abyssi</name>
    <dbReference type="NCBI Taxonomy" id="1340531"/>
    <lineage>
        <taxon>Bacteria</taxon>
        <taxon>Bacillati</taxon>
        <taxon>Bacillota</taxon>
        <taxon>Bacilli</taxon>
        <taxon>Bacillales</taxon>
        <taxon>Paenibacillaceae</taxon>
        <taxon>Paenibacillus</taxon>
    </lineage>
</organism>
<feature type="transmembrane region" description="Helical" evidence="1">
    <location>
        <begin position="313"/>
        <end position="336"/>
    </location>
</feature>
<evidence type="ECO:0000256" key="1">
    <source>
        <dbReference type="SAM" id="Phobius"/>
    </source>
</evidence>
<name>A0A917D1A0_9BACL</name>
<dbReference type="Proteomes" id="UP000644756">
    <property type="component" value="Unassembled WGS sequence"/>
</dbReference>
<reference evidence="3" key="1">
    <citation type="journal article" date="2014" name="Int. J. Syst. Evol. Microbiol.">
        <title>Complete genome sequence of Corynebacterium casei LMG S-19264T (=DSM 44701T), isolated from a smear-ripened cheese.</title>
        <authorList>
            <consortium name="US DOE Joint Genome Institute (JGI-PGF)"/>
            <person name="Walter F."/>
            <person name="Albersmeier A."/>
            <person name="Kalinowski J."/>
            <person name="Ruckert C."/>
        </authorList>
    </citation>
    <scope>NUCLEOTIDE SEQUENCE</scope>
    <source>
        <strain evidence="3">CGMCC 1.12987</strain>
    </source>
</reference>
<dbReference type="EMBL" id="BMGR01000006">
    <property type="protein sequence ID" value="GGG02881.1"/>
    <property type="molecule type" value="Genomic_DNA"/>
</dbReference>
<gene>
    <name evidence="3" type="ORF">GCM10010916_19960</name>
</gene>
<keyword evidence="1" id="KW-1133">Transmembrane helix</keyword>
<feature type="domain" description="DUF2157" evidence="2">
    <location>
        <begin position="13"/>
        <end position="147"/>
    </location>
</feature>
<feature type="transmembrane region" description="Helical" evidence="1">
    <location>
        <begin position="374"/>
        <end position="391"/>
    </location>
</feature>
<feature type="transmembrane region" description="Helical" evidence="1">
    <location>
        <begin position="128"/>
        <end position="151"/>
    </location>
</feature>
<comment type="caution">
    <text evidence="3">The sequence shown here is derived from an EMBL/GenBank/DDBJ whole genome shotgun (WGS) entry which is preliminary data.</text>
</comment>
<feature type="transmembrane region" description="Helical" evidence="1">
    <location>
        <begin position="192"/>
        <end position="209"/>
    </location>
</feature>
<feature type="transmembrane region" description="Helical" evidence="1">
    <location>
        <begin position="240"/>
        <end position="262"/>
    </location>
</feature>
<accession>A0A917D1A0</accession>
<dbReference type="Pfam" id="PF09925">
    <property type="entry name" value="DUF2157"/>
    <property type="match status" value="1"/>
</dbReference>
<feature type="transmembrane region" description="Helical" evidence="1">
    <location>
        <begin position="67"/>
        <end position="83"/>
    </location>
</feature>
<keyword evidence="4" id="KW-1185">Reference proteome</keyword>
<sequence>MSRKWLEREAPGWVDKEIISAVQAERLLSLYDEKKHAAGILPILGSLLVGLGILTFVAANWQEIHDLWRLVILIIVMSVFYAGGERFYRRGDKKLGLALAGIGLMSFGAAMFLIVQMFHLLNMQTTAFILWGIAGVLLTFLYRSTFIFILTAGILNVAQIYSLFSAGTFSVAALSILIIGLGAFWIVNRHAWLAWLLGVSLLLQSIMLVAEQNWNIVWFLIPALVIYAAGDWVHERNTSYPLQSSALTAVYLFGSFMVMFASEINPIGFSREELPQSAAFLIITAVLLVISLLGKWRNRRLNTSTEWVLLLPWFFIEGGAGLLYLLALCTFSLFVLWNGYAEQWRFKINLGTVLFLFAILLAYTRLAWAFMDKSLFFLVGGVILLLLSWYLNRRRRRFLKENGGETHA</sequence>
<feature type="transmembrane region" description="Helical" evidence="1">
    <location>
        <begin position="95"/>
        <end position="116"/>
    </location>
</feature>
<feature type="transmembrane region" description="Helical" evidence="1">
    <location>
        <begin position="274"/>
        <end position="293"/>
    </location>
</feature>
<keyword evidence="1" id="KW-0472">Membrane</keyword>
<feature type="transmembrane region" description="Helical" evidence="1">
    <location>
        <begin position="37"/>
        <end position="61"/>
    </location>
</feature>
<feature type="transmembrane region" description="Helical" evidence="1">
    <location>
        <begin position="348"/>
        <end position="368"/>
    </location>
</feature>
<keyword evidence="1" id="KW-0812">Transmembrane</keyword>
<evidence type="ECO:0000313" key="3">
    <source>
        <dbReference type="EMBL" id="GGG02881.1"/>
    </source>
</evidence>
<feature type="transmembrane region" description="Helical" evidence="1">
    <location>
        <begin position="216"/>
        <end position="234"/>
    </location>
</feature>
<proteinExistence type="predicted"/>
<reference evidence="3" key="2">
    <citation type="submission" date="2020-09" db="EMBL/GenBank/DDBJ databases">
        <authorList>
            <person name="Sun Q."/>
            <person name="Zhou Y."/>
        </authorList>
    </citation>
    <scope>NUCLEOTIDE SEQUENCE</scope>
    <source>
        <strain evidence="3">CGMCC 1.12987</strain>
    </source>
</reference>
<evidence type="ECO:0000259" key="2">
    <source>
        <dbReference type="Pfam" id="PF09925"/>
    </source>
</evidence>